<dbReference type="Proteomes" id="UP000000263">
    <property type="component" value="Chromosome"/>
</dbReference>
<keyword evidence="5" id="KW-0560">Oxidoreductase</keyword>
<sequence length="475" mass="51995">MPATRQILIDPVTRIEGHAKISIHLDDNGEVREARFHVTEFRGFERFCEGRPFWEMPGITARICGICPVSHLLASAKAGDALLSVTIPPAAEKLRRLMNLGQMVQSHALSFFHLSAPDLLLGFDSDPAQRNVFGLMAADPTLARAGIRLRQFGQDIIAMLGGSKIHPAWAVPGGVRSAPTAVQRADIAQRLPEARATVLDALRRFKALLDTHHAEVATFGNFPSLFLGLVGPHGEWEHYDGRLRVVDAGGAIIADQVEPSRYRDIIAEAVEPWSYLKMPYYRARGYPAGMYRVGPLARLNICTRIGTLLADAELGEMRQRAGGIATSSFYYHYARLVEILAALERISLLLDDPDLDSLRLRAEAGLNQFEGIGVSEAPRGTLFHHYTVDAHGLIQSVNLIIATGHNNLAMNRTIAQIARHYVKGDQISEGALNRVEAGIRAYDPCLSCSTHAAGTMPLVVTLIAADGTVLDEVRR</sequence>
<keyword evidence="4 6" id="KW-0479">Metal-binding</keyword>
<feature type="binding site" evidence="6">
    <location>
        <position position="45"/>
    </location>
    <ligand>
        <name>Mg(2+)</name>
        <dbReference type="ChEBI" id="CHEBI:18420"/>
    </ligand>
</feature>
<evidence type="ECO:0000313" key="8">
    <source>
        <dbReference type="Proteomes" id="UP000000263"/>
    </source>
</evidence>
<dbReference type="RefSeq" id="WP_012119893.1">
    <property type="nucleotide sequence ID" value="NC_009767.1"/>
</dbReference>
<keyword evidence="6" id="KW-0408">Iron</keyword>
<dbReference type="SUPFAM" id="SSF56762">
    <property type="entry name" value="HydB/Nqo4-like"/>
    <property type="match status" value="1"/>
</dbReference>
<proteinExistence type="inferred from homology"/>
<feature type="binding site" evidence="6">
    <location>
        <position position="64"/>
    </location>
    <ligand>
        <name>Ni(2+)</name>
        <dbReference type="ChEBI" id="CHEBI:49786"/>
    </ligand>
</feature>
<reference evidence="7 8" key="1">
    <citation type="submission" date="2007-08" db="EMBL/GenBank/DDBJ databases">
        <title>Complete sequence of Roseiflexus castenholzii DSM 13941.</title>
        <authorList>
            <consortium name="US DOE Joint Genome Institute"/>
            <person name="Copeland A."/>
            <person name="Lucas S."/>
            <person name="Lapidus A."/>
            <person name="Barry K."/>
            <person name="Glavina del Rio T."/>
            <person name="Dalin E."/>
            <person name="Tice H."/>
            <person name="Pitluck S."/>
            <person name="Thompson L.S."/>
            <person name="Brettin T."/>
            <person name="Bruce D."/>
            <person name="Detter J.C."/>
            <person name="Han C."/>
            <person name="Tapia R."/>
            <person name="Schmutz J."/>
            <person name="Larimer F."/>
            <person name="Land M."/>
            <person name="Hauser L."/>
            <person name="Kyrpides N."/>
            <person name="Mikhailova N."/>
            <person name="Bryant D.A."/>
            <person name="Hanada S."/>
            <person name="Tsukatani Y."/>
            <person name="Richardson P."/>
        </authorList>
    </citation>
    <scope>NUCLEOTIDE SEQUENCE [LARGE SCALE GENOMIC DNA]</scope>
    <source>
        <strain evidence="8">DSM 13941 / HLO8</strain>
    </source>
</reference>
<evidence type="ECO:0000256" key="3">
    <source>
        <dbReference type="ARBA" id="ARBA00022596"/>
    </source>
</evidence>
<dbReference type="Gene3D" id="1.10.645.10">
    <property type="entry name" value="Cytochrome-c3 Hydrogenase, chain B"/>
    <property type="match status" value="1"/>
</dbReference>
<keyword evidence="8" id="KW-1185">Reference proteome</keyword>
<dbReference type="InterPro" id="IPR018194">
    <property type="entry name" value="Ni-dep_hyd_lsu_Ni_BS"/>
</dbReference>
<dbReference type="PANTHER" id="PTHR43600">
    <property type="entry name" value="COENZYME F420 HYDROGENASE, SUBUNIT ALPHA"/>
    <property type="match status" value="1"/>
</dbReference>
<dbReference type="EMBL" id="CP000804">
    <property type="protein sequence ID" value="ABU57464.1"/>
    <property type="molecule type" value="Genomic_DNA"/>
</dbReference>
<feature type="binding site" evidence="6">
    <location>
        <position position="67"/>
    </location>
    <ligand>
        <name>Fe cation</name>
        <dbReference type="ChEBI" id="CHEBI:24875"/>
    </ligand>
</feature>
<feature type="binding site" evidence="6">
    <location>
        <position position="399"/>
    </location>
    <ligand>
        <name>Mg(2+)</name>
        <dbReference type="ChEBI" id="CHEBI:18420"/>
    </ligand>
</feature>
<evidence type="ECO:0000313" key="7">
    <source>
        <dbReference type="EMBL" id="ABU57464.1"/>
    </source>
</evidence>
<evidence type="ECO:0000256" key="6">
    <source>
        <dbReference type="PIRSR" id="PIRSR601501-1"/>
    </source>
</evidence>
<evidence type="ECO:0000256" key="5">
    <source>
        <dbReference type="ARBA" id="ARBA00023002"/>
    </source>
</evidence>
<feature type="binding site" evidence="6">
    <location>
        <position position="451"/>
    </location>
    <ligand>
        <name>Mg(2+)</name>
        <dbReference type="ChEBI" id="CHEBI:18420"/>
    </ligand>
</feature>
<accession>A7NF89</accession>
<dbReference type="KEGG" id="rca:Rcas_1368"/>
<dbReference type="PROSITE" id="PS00508">
    <property type="entry name" value="NI_HGENASE_L_2"/>
    <property type="match status" value="1"/>
</dbReference>
<dbReference type="eggNOG" id="COG3259">
    <property type="taxonomic scope" value="Bacteria"/>
</dbReference>
<dbReference type="GO" id="GO:0008901">
    <property type="term" value="F:ferredoxin hydrogenase activity"/>
    <property type="evidence" value="ECO:0007669"/>
    <property type="project" value="InterPro"/>
</dbReference>
<dbReference type="PANTHER" id="PTHR43600:SF2">
    <property type="entry name" value="F420-NON-REDUCING HYDROGENASE VHU SUBUNIT A"/>
    <property type="match status" value="1"/>
</dbReference>
<evidence type="ECO:0000256" key="2">
    <source>
        <dbReference type="ARBA" id="ARBA00009292"/>
    </source>
</evidence>
<keyword evidence="3 6" id="KW-0533">Nickel</keyword>
<dbReference type="STRING" id="383372.Rcas_1368"/>
<protein>
    <submittedName>
        <fullName evidence="7">Nickel-dependent hydrogenase large subunit</fullName>
    </submittedName>
</protein>
<dbReference type="InterPro" id="IPR029014">
    <property type="entry name" value="NiFe-Hase_large"/>
</dbReference>
<organism evidence="7 8">
    <name type="scientific">Roseiflexus castenholzii (strain DSM 13941 / HLO8)</name>
    <dbReference type="NCBI Taxonomy" id="383372"/>
    <lineage>
        <taxon>Bacteria</taxon>
        <taxon>Bacillati</taxon>
        <taxon>Chloroflexota</taxon>
        <taxon>Chloroflexia</taxon>
        <taxon>Chloroflexales</taxon>
        <taxon>Roseiflexineae</taxon>
        <taxon>Roseiflexaceae</taxon>
        <taxon>Roseiflexus</taxon>
    </lineage>
</organism>
<keyword evidence="6" id="KW-0460">Magnesium</keyword>
<feature type="binding site" evidence="6">
    <location>
        <position position="445"/>
    </location>
    <ligand>
        <name>Ni(2+)</name>
        <dbReference type="ChEBI" id="CHEBI:49786"/>
    </ligand>
</feature>
<dbReference type="GO" id="GO:0016151">
    <property type="term" value="F:nickel cation binding"/>
    <property type="evidence" value="ECO:0007669"/>
    <property type="project" value="InterPro"/>
</dbReference>
<feature type="binding site" evidence="6">
    <location>
        <position position="67"/>
    </location>
    <ligand>
        <name>Ni(2+)</name>
        <dbReference type="ChEBI" id="CHEBI:49786"/>
    </ligand>
</feature>
<comment type="similarity">
    <text evidence="2">Belongs to the [NiFe]/[NiFeSe] hydrogenase large subunit family.</text>
</comment>
<gene>
    <name evidence="7" type="ordered locus">Rcas_1368</name>
</gene>
<dbReference type="InterPro" id="IPR001501">
    <property type="entry name" value="Ni-dep_hyd_lsu"/>
</dbReference>
<dbReference type="AlphaFoldDB" id="A7NF89"/>
<evidence type="ECO:0000256" key="4">
    <source>
        <dbReference type="ARBA" id="ARBA00022723"/>
    </source>
</evidence>
<comment type="cofactor">
    <cofactor evidence="1 6">
        <name>Ni(2+)</name>
        <dbReference type="ChEBI" id="CHEBI:49786"/>
    </cofactor>
</comment>
<name>A7NF89_ROSCS</name>
<dbReference type="HOGENOM" id="CLU_044556_0_0_0"/>
<dbReference type="OrthoDB" id="9761717at2"/>
<feature type="binding site" evidence="6">
    <location>
        <position position="448"/>
    </location>
    <ligand>
        <name>Fe cation</name>
        <dbReference type="ChEBI" id="CHEBI:24875"/>
    </ligand>
</feature>
<comment type="cofactor">
    <cofactor evidence="6">
        <name>Fe cation</name>
        <dbReference type="ChEBI" id="CHEBI:24875"/>
    </cofactor>
</comment>
<evidence type="ECO:0000256" key="1">
    <source>
        <dbReference type="ARBA" id="ARBA00001967"/>
    </source>
</evidence>
<dbReference type="Pfam" id="PF00374">
    <property type="entry name" value="NiFeSe_Hases"/>
    <property type="match status" value="2"/>
</dbReference>